<feature type="compositionally biased region" description="Low complexity" evidence="1">
    <location>
        <begin position="243"/>
        <end position="252"/>
    </location>
</feature>
<dbReference type="EMBL" id="JNBY01000174">
    <property type="protein sequence ID" value="KDN80520.1"/>
    <property type="molecule type" value="Genomic_DNA"/>
</dbReference>
<dbReference type="InterPro" id="IPR009003">
    <property type="entry name" value="Peptidase_S1_PA"/>
</dbReference>
<evidence type="ECO:0000313" key="2">
    <source>
        <dbReference type="EMBL" id="KDN80520.1"/>
    </source>
</evidence>
<dbReference type="PATRIC" id="fig|1348663.4.peg.7474"/>
<dbReference type="OrthoDB" id="3218567at2"/>
<name>A0A066YRG0_9ACTN</name>
<evidence type="ECO:0000256" key="1">
    <source>
        <dbReference type="SAM" id="MobiDB-lite"/>
    </source>
</evidence>
<dbReference type="AlphaFoldDB" id="A0A066YRG0"/>
<proteinExistence type="predicted"/>
<protein>
    <submittedName>
        <fullName evidence="2">Uncharacterized protein</fullName>
    </submittedName>
</protein>
<dbReference type="eggNOG" id="COG0265">
    <property type="taxonomic scope" value="Bacteria"/>
</dbReference>
<dbReference type="RefSeq" id="WP_035875975.1">
    <property type="nucleotide sequence ID" value="NZ_KK853998.1"/>
</dbReference>
<feature type="region of interest" description="Disordered" evidence="1">
    <location>
        <begin position="198"/>
        <end position="265"/>
    </location>
</feature>
<comment type="caution">
    <text evidence="2">The sequence shown here is derived from an EMBL/GenBank/DDBJ whole genome shotgun (WGS) entry which is preliminary data.</text>
</comment>
<dbReference type="SUPFAM" id="SSF50494">
    <property type="entry name" value="Trypsin-like serine proteases"/>
    <property type="match status" value="1"/>
</dbReference>
<dbReference type="HOGENOM" id="CLU_1048795_0_0_11"/>
<organism evidence="2 3">
    <name type="scientific">Kitasatospora cheerisanensis KCTC 2395</name>
    <dbReference type="NCBI Taxonomy" id="1348663"/>
    <lineage>
        <taxon>Bacteria</taxon>
        <taxon>Bacillati</taxon>
        <taxon>Actinomycetota</taxon>
        <taxon>Actinomycetes</taxon>
        <taxon>Kitasatosporales</taxon>
        <taxon>Streptomycetaceae</taxon>
        <taxon>Kitasatospora</taxon>
    </lineage>
</organism>
<feature type="compositionally biased region" description="Basic residues" evidence="1">
    <location>
        <begin position="233"/>
        <end position="242"/>
    </location>
</feature>
<accession>A0A066YRG0</accession>
<reference evidence="2 3" key="1">
    <citation type="submission" date="2014-05" db="EMBL/GenBank/DDBJ databases">
        <title>Draft Genome Sequence of Kitasatospora cheerisanensis KCTC 2395.</title>
        <authorList>
            <person name="Nam D.H."/>
        </authorList>
    </citation>
    <scope>NUCLEOTIDE SEQUENCE [LARGE SCALE GENOMIC DNA]</scope>
    <source>
        <strain evidence="2 3">KCTC 2395</strain>
    </source>
</reference>
<keyword evidence="3" id="KW-1185">Reference proteome</keyword>
<dbReference type="Proteomes" id="UP000027178">
    <property type="component" value="Unassembled WGS sequence"/>
</dbReference>
<gene>
    <name evidence="2" type="ORF">KCH_77540</name>
</gene>
<evidence type="ECO:0000313" key="3">
    <source>
        <dbReference type="Proteomes" id="UP000027178"/>
    </source>
</evidence>
<sequence>MLTSAHVTGPVGAQVAVFHPGGTGTAAGVVVWAGAAGKRGDAALVLVDDSPHWQPPTAPVRWGRLVTPRPGALCETWGVPEEAQRLRTAVEAEQLAGRINPGTGFVGNQYVMDLDQHPPHWPAEGASPWGGLSGAAVLTDRLLIGVVAAARAGSGHARLNVVPAYVLTHDPSFRAALTAHGGDLVDGLEAVEFHHLTDSAHGPAGPAPGHPRGSAGSRPADRSLPRPQAASRRPGRVVRPGRVRGVAAARPGWAGQDPPRPPSRP</sequence>